<keyword evidence="8" id="KW-1185">Reference proteome</keyword>
<dbReference type="GO" id="GO:0071949">
    <property type="term" value="F:FAD binding"/>
    <property type="evidence" value="ECO:0007669"/>
    <property type="project" value="InterPro"/>
</dbReference>
<evidence type="ECO:0000256" key="5">
    <source>
        <dbReference type="ARBA" id="ARBA00023002"/>
    </source>
</evidence>
<sequence>MASTTSPNESLNLAIVGGGITGLTLAISLLKHNINVTIYESAASFGEIGAGVGFGPNAVRGMGLISPEMEAAYERCRTRQWESKEHIWFTVRLGDHKKVGDNGLVKREDYEKLKNGAPMFEVYYTGDGPRGGVHRAHFLNQLVKLIPESVPRFCKRLLDVTQPDGSEDVVLHFADGTSAQHTAVLGCDGIKSRTRELLLGKEKRAVFTGKYVYRGLIPMAKAVEMLGEEQAMNSQMYLGYHGHMITFPIEKGKTLNVVAFNSCETWTDSRWVVPTTKEEMVANYRTWGPSCSAIVAAMEKPDVWALFNHPPAPTYHGSQPLICLVGDAAHASTPHQGAGAGICIEDCYILGNLIAEARSVGGLHRAFRAYEEIRRPRTLKLVETSRQAGLLYDFESQGDDLEAVERDMKSRMSWIWDINLVAELEKAKAIFRPLN</sequence>
<evidence type="ECO:0000256" key="3">
    <source>
        <dbReference type="ARBA" id="ARBA00022630"/>
    </source>
</evidence>
<dbReference type="InterPro" id="IPR002938">
    <property type="entry name" value="FAD-bd"/>
</dbReference>
<feature type="domain" description="FAD-binding" evidence="6">
    <location>
        <begin position="184"/>
        <end position="384"/>
    </location>
</feature>
<evidence type="ECO:0000256" key="2">
    <source>
        <dbReference type="ARBA" id="ARBA00007992"/>
    </source>
</evidence>
<evidence type="ECO:0000256" key="4">
    <source>
        <dbReference type="ARBA" id="ARBA00022827"/>
    </source>
</evidence>
<dbReference type="GO" id="GO:0044550">
    <property type="term" value="P:secondary metabolite biosynthetic process"/>
    <property type="evidence" value="ECO:0007669"/>
    <property type="project" value="TreeGrafter"/>
</dbReference>
<dbReference type="SUPFAM" id="SSF51905">
    <property type="entry name" value="FAD/NAD(P)-binding domain"/>
    <property type="match status" value="1"/>
</dbReference>
<dbReference type="EMBL" id="CAUWAG010000004">
    <property type="protein sequence ID" value="CAJ2502203.1"/>
    <property type="molecule type" value="Genomic_DNA"/>
</dbReference>
<evidence type="ECO:0000259" key="6">
    <source>
        <dbReference type="Pfam" id="PF01494"/>
    </source>
</evidence>
<dbReference type="PRINTS" id="PR00420">
    <property type="entry name" value="RNGMNOXGNASE"/>
</dbReference>
<protein>
    <submittedName>
        <fullName evidence="7">Uu.00g095970.m01.CDS01</fullName>
    </submittedName>
</protein>
<evidence type="ECO:0000313" key="7">
    <source>
        <dbReference type="EMBL" id="CAJ2502203.1"/>
    </source>
</evidence>
<dbReference type="PANTHER" id="PTHR46720:SF3">
    <property type="entry name" value="FAD-BINDING DOMAIN-CONTAINING PROTEIN-RELATED"/>
    <property type="match status" value="1"/>
</dbReference>
<dbReference type="InterPro" id="IPR036188">
    <property type="entry name" value="FAD/NAD-bd_sf"/>
</dbReference>
<accession>A0AAI8YF13</accession>
<comment type="caution">
    <text evidence="7">The sequence shown here is derived from an EMBL/GenBank/DDBJ whole genome shotgun (WGS) entry which is preliminary data.</text>
</comment>
<reference evidence="7" key="1">
    <citation type="submission" date="2023-10" db="EMBL/GenBank/DDBJ databases">
        <authorList>
            <person name="Hackl T."/>
        </authorList>
    </citation>
    <scope>NUCLEOTIDE SEQUENCE</scope>
</reference>
<proteinExistence type="inferred from homology"/>
<evidence type="ECO:0000313" key="8">
    <source>
        <dbReference type="Proteomes" id="UP001295740"/>
    </source>
</evidence>
<organism evidence="7 8">
    <name type="scientific">Anthostomella pinea</name>
    <dbReference type="NCBI Taxonomy" id="933095"/>
    <lineage>
        <taxon>Eukaryota</taxon>
        <taxon>Fungi</taxon>
        <taxon>Dikarya</taxon>
        <taxon>Ascomycota</taxon>
        <taxon>Pezizomycotina</taxon>
        <taxon>Sordariomycetes</taxon>
        <taxon>Xylariomycetidae</taxon>
        <taxon>Xylariales</taxon>
        <taxon>Xylariaceae</taxon>
        <taxon>Anthostomella</taxon>
    </lineage>
</organism>
<keyword evidence="3" id="KW-0285">Flavoprotein</keyword>
<dbReference type="FunFam" id="3.50.50.60:FF:000153">
    <property type="entry name" value="Salicylate hydroxylase, putative"/>
    <property type="match status" value="1"/>
</dbReference>
<dbReference type="PANTHER" id="PTHR46720">
    <property type="entry name" value="HYDROXYLASE, PUTATIVE (AFU_ORTHOLOGUE AFUA_3G01460)-RELATED"/>
    <property type="match status" value="1"/>
</dbReference>
<comment type="pathway">
    <text evidence="1">Secondary metabolite biosynthesis.</text>
</comment>
<dbReference type="GO" id="GO:0016491">
    <property type="term" value="F:oxidoreductase activity"/>
    <property type="evidence" value="ECO:0007669"/>
    <property type="project" value="UniProtKB-KW"/>
</dbReference>
<dbReference type="InterPro" id="IPR051104">
    <property type="entry name" value="FAD_monoxygenase"/>
</dbReference>
<gene>
    <name evidence="7" type="ORF">KHLLAP_LOCUS2671</name>
</gene>
<dbReference type="Pfam" id="PF13450">
    <property type="entry name" value="NAD_binding_8"/>
    <property type="match status" value="1"/>
</dbReference>
<name>A0AAI8YF13_9PEZI</name>
<dbReference type="SUPFAM" id="SSF54373">
    <property type="entry name" value="FAD-linked reductases, C-terminal domain"/>
    <property type="match status" value="1"/>
</dbReference>
<keyword evidence="4" id="KW-0274">FAD</keyword>
<dbReference type="Gene3D" id="3.50.50.60">
    <property type="entry name" value="FAD/NAD(P)-binding domain"/>
    <property type="match status" value="1"/>
</dbReference>
<keyword evidence="5" id="KW-0560">Oxidoreductase</keyword>
<dbReference type="AlphaFoldDB" id="A0AAI8YF13"/>
<dbReference type="Pfam" id="PF01494">
    <property type="entry name" value="FAD_binding_3"/>
    <property type="match status" value="1"/>
</dbReference>
<comment type="similarity">
    <text evidence="2">Belongs to the paxM FAD-dependent monooxygenase family.</text>
</comment>
<evidence type="ECO:0000256" key="1">
    <source>
        <dbReference type="ARBA" id="ARBA00005179"/>
    </source>
</evidence>
<dbReference type="Proteomes" id="UP001295740">
    <property type="component" value="Unassembled WGS sequence"/>
</dbReference>